<evidence type="ECO:0000256" key="1">
    <source>
        <dbReference type="SAM" id="MobiDB-lite"/>
    </source>
</evidence>
<dbReference type="EMBL" id="MU007112">
    <property type="protein sequence ID" value="KAF2420209.1"/>
    <property type="molecule type" value="Genomic_DNA"/>
</dbReference>
<protein>
    <submittedName>
        <fullName evidence="2">Uncharacterized protein</fullName>
    </submittedName>
</protein>
<comment type="caution">
    <text evidence="2">The sequence shown here is derived from an EMBL/GenBank/DDBJ whole genome shotgun (WGS) entry which is preliminary data.</text>
</comment>
<evidence type="ECO:0000313" key="2">
    <source>
        <dbReference type="EMBL" id="KAF2420209.1"/>
    </source>
</evidence>
<dbReference type="AlphaFoldDB" id="A0A9P4TT21"/>
<sequence>MEWADNAGIPTIDRTIGDGDRENISVNLIAVTKPIPYHVVTVEPTTEAEEQGDNSVVLVIAPTEVPAIQPEVGGIQPPQNHGPTNSTFDRQAANRLLTHLRTYPISNDEQPEVEGPIQAARTSMKRKFRALATKLANPIKNKLRKGGRG</sequence>
<organism evidence="2 3">
    <name type="scientific">Tothia fuscella</name>
    <dbReference type="NCBI Taxonomy" id="1048955"/>
    <lineage>
        <taxon>Eukaryota</taxon>
        <taxon>Fungi</taxon>
        <taxon>Dikarya</taxon>
        <taxon>Ascomycota</taxon>
        <taxon>Pezizomycotina</taxon>
        <taxon>Dothideomycetes</taxon>
        <taxon>Pleosporomycetidae</taxon>
        <taxon>Venturiales</taxon>
        <taxon>Cylindrosympodiaceae</taxon>
        <taxon>Tothia</taxon>
    </lineage>
</organism>
<name>A0A9P4TT21_9PEZI</name>
<accession>A0A9P4TT21</accession>
<keyword evidence="3" id="KW-1185">Reference proteome</keyword>
<feature type="compositionally biased region" description="Polar residues" evidence="1">
    <location>
        <begin position="77"/>
        <end position="89"/>
    </location>
</feature>
<reference evidence="2" key="1">
    <citation type="journal article" date="2020" name="Stud. Mycol.">
        <title>101 Dothideomycetes genomes: a test case for predicting lifestyles and emergence of pathogens.</title>
        <authorList>
            <person name="Haridas S."/>
            <person name="Albert R."/>
            <person name="Binder M."/>
            <person name="Bloem J."/>
            <person name="Labutti K."/>
            <person name="Salamov A."/>
            <person name="Andreopoulos B."/>
            <person name="Baker S."/>
            <person name="Barry K."/>
            <person name="Bills G."/>
            <person name="Bluhm B."/>
            <person name="Cannon C."/>
            <person name="Castanera R."/>
            <person name="Culley D."/>
            <person name="Daum C."/>
            <person name="Ezra D."/>
            <person name="Gonzalez J."/>
            <person name="Henrissat B."/>
            <person name="Kuo A."/>
            <person name="Liang C."/>
            <person name="Lipzen A."/>
            <person name="Lutzoni F."/>
            <person name="Magnuson J."/>
            <person name="Mondo S."/>
            <person name="Nolan M."/>
            <person name="Ohm R."/>
            <person name="Pangilinan J."/>
            <person name="Park H.-J."/>
            <person name="Ramirez L."/>
            <person name="Alfaro M."/>
            <person name="Sun H."/>
            <person name="Tritt A."/>
            <person name="Yoshinaga Y."/>
            <person name="Zwiers L.-H."/>
            <person name="Turgeon B."/>
            <person name="Goodwin S."/>
            <person name="Spatafora J."/>
            <person name="Crous P."/>
            <person name="Grigoriev I."/>
        </authorList>
    </citation>
    <scope>NUCLEOTIDE SEQUENCE</scope>
    <source>
        <strain evidence="2">CBS 130266</strain>
    </source>
</reference>
<proteinExistence type="predicted"/>
<dbReference type="Proteomes" id="UP000800235">
    <property type="component" value="Unassembled WGS sequence"/>
</dbReference>
<feature type="region of interest" description="Disordered" evidence="1">
    <location>
        <begin position="69"/>
        <end position="90"/>
    </location>
</feature>
<gene>
    <name evidence="2" type="ORF">EJ08DRAFT_653888</name>
</gene>
<evidence type="ECO:0000313" key="3">
    <source>
        <dbReference type="Proteomes" id="UP000800235"/>
    </source>
</evidence>